<dbReference type="SMART" id="SM00028">
    <property type="entry name" value="TPR"/>
    <property type="match status" value="2"/>
</dbReference>
<dbReference type="Proteomes" id="UP001295462">
    <property type="component" value="Unassembled WGS sequence"/>
</dbReference>
<evidence type="ECO:0000313" key="4">
    <source>
        <dbReference type="Proteomes" id="UP001295462"/>
    </source>
</evidence>
<dbReference type="PROSITE" id="PS50293">
    <property type="entry name" value="TPR_REGION"/>
    <property type="match status" value="1"/>
</dbReference>
<comment type="caution">
    <text evidence="3">The sequence shown here is derived from an EMBL/GenBank/DDBJ whole genome shotgun (WGS) entry which is preliminary data.</text>
</comment>
<feature type="repeat" description="TPR" evidence="1">
    <location>
        <begin position="72"/>
        <end position="105"/>
    </location>
</feature>
<dbReference type="EMBL" id="CAKMUD010000080">
    <property type="protein sequence ID" value="CAH1593588.1"/>
    <property type="molecule type" value="Genomic_DNA"/>
</dbReference>
<dbReference type="RefSeq" id="WP_045405252.1">
    <property type="nucleotide sequence ID" value="NZ_BBLA01000013.1"/>
</dbReference>
<accession>A0AAU9QNR1</accession>
<dbReference type="Pfam" id="PF12688">
    <property type="entry name" value="TPR_5"/>
    <property type="match status" value="1"/>
</dbReference>
<dbReference type="InterPro" id="IPR011990">
    <property type="entry name" value="TPR-like_helical_dom_sf"/>
</dbReference>
<dbReference type="PROSITE" id="PS50005">
    <property type="entry name" value="TPR"/>
    <property type="match status" value="1"/>
</dbReference>
<dbReference type="AlphaFoldDB" id="A0AAU9QNR1"/>
<protein>
    <submittedName>
        <fullName evidence="3">TPR_REGION domain-containing protein</fullName>
    </submittedName>
</protein>
<dbReference type="InterPro" id="IPR041656">
    <property type="entry name" value="TPR_5"/>
</dbReference>
<feature type="domain" description="Tetratrico peptide repeat group 5" evidence="2">
    <location>
        <begin position="40"/>
        <end position="156"/>
    </location>
</feature>
<evidence type="ECO:0000259" key="2">
    <source>
        <dbReference type="Pfam" id="PF12688"/>
    </source>
</evidence>
<keyword evidence="1" id="KW-0802">TPR repeat</keyword>
<dbReference type="InterPro" id="IPR019734">
    <property type="entry name" value="TPR_rpt"/>
</dbReference>
<sequence length="160" mass="18344">MESVIKQAIELRKASKFQESRSLLTPLFSDENYAAKAHLHIAWAYDNEGKEQEAIEHYTASVAGILTVDERFDALFGLASTYRSLGKYQEALSYFEQTINEYPNALEVQPFYAMCLYNLGRHKEATSLLLELLLSTTNSEAIKEYQRAISLYAKDLDRTW</sequence>
<name>A0AAU9QNR1_9VIBR</name>
<proteinExistence type="predicted"/>
<dbReference type="Gene3D" id="1.25.40.10">
    <property type="entry name" value="Tetratricopeptide repeat domain"/>
    <property type="match status" value="1"/>
</dbReference>
<organism evidence="3 4">
    <name type="scientific">Vibrio jasicida</name>
    <dbReference type="NCBI Taxonomy" id="766224"/>
    <lineage>
        <taxon>Bacteria</taxon>
        <taxon>Pseudomonadati</taxon>
        <taxon>Pseudomonadota</taxon>
        <taxon>Gammaproteobacteria</taxon>
        <taxon>Vibrionales</taxon>
        <taxon>Vibrionaceae</taxon>
        <taxon>Vibrio</taxon>
    </lineage>
</organism>
<evidence type="ECO:0000256" key="1">
    <source>
        <dbReference type="PROSITE-ProRule" id="PRU00339"/>
    </source>
</evidence>
<reference evidence="3" key="1">
    <citation type="submission" date="2022-01" db="EMBL/GenBank/DDBJ databases">
        <authorList>
            <person name="Lagorce A."/>
        </authorList>
    </citation>
    <scope>NUCLEOTIDE SEQUENCE</scope>
    <source>
        <strain evidence="3">Th15_F1_A12</strain>
    </source>
</reference>
<evidence type="ECO:0000313" key="3">
    <source>
        <dbReference type="EMBL" id="CAH1593588.1"/>
    </source>
</evidence>
<gene>
    <name evidence="3" type="ORF">THF1A12_270029</name>
</gene>
<dbReference type="SUPFAM" id="SSF48452">
    <property type="entry name" value="TPR-like"/>
    <property type="match status" value="1"/>
</dbReference>